<evidence type="ECO:0000313" key="5">
    <source>
        <dbReference type="EMBL" id="KAK4134912.1"/>
    </source>
</evidence>
<dbReference type="Proteomes" id="UP001304895">
    <property type="component" value="Unassembled WGS sequence"/>
</dbReference>
<gene>
    <name evidence="5" type="ORF">BT67DRAFT_449217</name>
</gene>
<dbReference type="Pfam" id="PF13426">
    <property type="entry name" value="PAS_9"/>
    <property type="match status" value="1"/>
</dbReference>
<evidence type="ECO:0000256" key="2">
    <source>
        <dbReference type="ARBA" id="ARBA00022643"/>
    </source>
</evidence>
<protein>
    <recommendedName>
        <fullName evidence="4">PAS domain-containing protein</fullName>
    </recommendedName>
</protein>
<sequence>MEPPMATDMNFWEEQALKHRHTPHRPDPQTFDTLIYPGLYSPTGLDILTLLTSIHARPNPQIALGSVDLACAIVVCDLRMPDTPIVYATPPFYAMTGYTAREVLGGNCRFLQAPPGGLSGGGPATVGRGNREVVRQMRRAVERNAEVQVEVVNYKKSGEGFVNFVTIIPVRFGSEAFNYSVGFMCELEG</sequence>
<evidence type="ECO:0000256" key="1">
    <source>
        <dbReference type="ARBA" id="ARBA00022630"/>
    </source>
</evidence>
<evidence type="ECO:0000256" key="3">
    <source>
        <dbReference type="ARBA" id="ARBA00022991"/>
    </source>
</evidence>
<evidence type="ECO:0000259" key="4">
    <source>
        <dbReference type="Pfam" id="PF13426"/>
    </source>
</evidence>
<dbReference type="GO" id="GO:0005634">
    <property type="term" value="C:nucleus"/>
    <property type="evidence" value="ECO:0007669"/>
    <property type="project" value="TreeGrafter"/>
</dbReference>
<name>A0AAN6UKX4_9PEZI</name>
<feature type="domain" description="PAS" evidence="4">
    <location>
        <begin position="79"/>
        <end position="183"/>
    </location>
</feature>
<dbReference type="SUPFAM" id="SSF55785">
    <property type="entry name" value="PYP-like sensor domain (PAS domain)"/>
    <property type="match status" value="1"/>
</dbReference>
<dbReference type="InterPro" id="IPR000014">
    <property type="entry name" value="PAS"/>
</dbReference>
<evidence type="ECO:0000313" key="6">
    <source>
        <dbReference type="Proteomes" id="UP001304895"/>
    </source>
</evidence>
<dbReference type="PANTHER" id="PTHR47429:SF7">
    <property type="entry name" value="GATA-FACTOR"/>
    <property type="match status" value="1"/>
</dbReference>
<dbReference type="AlphaFoldDB" id="A0AAN6UKX4"/>
<keyword evidence="3" id="KW-0157">Chromophore</keyword>
<keyword evidence="2" id="KW-0288">FMN</keyword>
<dbReference type="PANTHER" id="PTHR47429">
    <property type="entry name" value="PROTEIN TWIN LOV 1"/>
    <property type="match status" value="1"/>
</dbReference>
<proteinExistence type="predicted"/>
<organism evidence="5 6">
    <name type="scientific">Trichocladium antarcticum</name>
    <dbReference type="NCBI Taxonomy" id="1450529"/>
    <lineage>
        <taxon>Eukaryota</taxon>
        <taxon>Fungi</taxon>
        <taxon>Dikarya</taxon>
        <taxon>Ascomycota</taxon>
        <taxon>Pezizomycotina</taxon>
        <taxon>Sordariomycetes</taxon>
        <taxon>Sordariomycetidae</taxon>
        <taxon>Sordariales</taxon>
        <taxon>Chaetomiaceae</taxon>
        <taxon>Trichocladium</taxon>
    </lineage>
</organism>
<dbReference type="Gene3D" id="3.30.450.20">
    <property type="entry name" value="PAS domain"/>
    <property type="match status" value="1"/>
</dbReference>
<dbReference type="EMBL" id="MU853407">
    <property type="protein sequence ID" value="KAK4134912.1"/>
    <property type="molecule type" value="Genomic_DNA"/>
</dbReference>
<reference evidence="5" key="1">
    <citation type="journal article" date="2023" name="Mol. Phylogenet. Evol.">
        <title>Genome-scale phylogeny and comparative genomics of the fungal order Sordariales.</title>
        <authorList>
            <person name="Hensen N."/>
            <person name="Bonometti L."/>
            <person name="Westerberg I."/>
            <person name="Brannstrom I.O."/>
            <person name="Guillou S."/>
            <person name="Cros-Aarteil S."/>
            <person name="Calhoun S."/>
            <person name="Haridas S."/>
            <person name="Kuo A."/>
            <person name="Mondo S."/>
            <person name="Pangilinan J."/>
            <person name="Riley R."/>
            <person name="LaButti K."/>
            <person name="Andreopoulos B."/>
            <person name="Lipzen A."/>
            <person name="Chen C."/>
            <person name="Yan M."/>
            <person name="Daum C."/>
            <person name="Ng V."/>
            <person name="Clum A."/>
            <person name="Steindorff A."/>
            <person name="Ohm R.A."/>
            <person name="Martin F."/>
            <person name="Silar P."/>
            <person name="Natvig D.O."/>
            <person name="Lalanne C."/>
            <person name="Gautier V."/>
            <person name="Ament-Velasquez S.L."/>
            <person name="Kruys A."/>
            <person name="Hutchinson M.I."/>
            <person name="Powell A.J."/>
            <person name="Barry K."/>
            <person name="Miller A.N."/>
            <person name="Grigoriev I.V."/>
            <person name="Debuchy R."/>
            <person name="Gladieux P."/>
            <person name="Hiltunen Thoren M."/>
            <person name="Johannesson H."/>
        </authorList>
    </citation>
    <scope>NUCLEOTIDE SEQUENCE</scope>
    <source>
        <strain evidence="5">CBS 123565</strain>
    </source>
</reference>
<keyword evidence="6" id="KW-1185">Reference proteome</keyword>
<dbReference type="InterPro" id="IPR035965">
    <property type="entry name" value="PAS-like_dom_sf"/>
</dbReference>
<accession>A0AAN6UKX4</accession>
<comment type="caution">
    <text evidence="5">The sequence shown here is derived from an EMBL/GenBank/DDBJ whole genome shotgun (WGS) entry which is preliminary data.</text>
</comment>
<keyword evidence="1" id="KW-0285">Flavoprotein</keyword>
<reference evidence="5" key="2">
    <citation type="submission" date="2023-05" db="EMBL/GenBank/DDBJ databases">
        <authorList>
            <consortium name="Lawrence Berkeley National Laboratory"/>
            <person name="Steindorff A."/>
            <person name="Hensen N."/>
            <person name="Bonometti L."/>
            <person name="Westerberg I."/>
            <person name="Brannstrom I.O."/>
            <person name="Guillou S."/>
            <person name="Cros-Aarteil S."/>
            <person name="Calhoun S."/>
            <person name="Haridas S."/>
            <person name="Kuo A."/>
            <person name="Mondo S."/>
            <person name="Pangilinan J."/>
            <person name="Riley R."/>
            <person name="Labutti K."/>
            <person name="Andreopoulos B."/>
            <person name="Lipzen A."/>
            <person name="Chen C."/>
            <person name="Yanf M."/>
            <person name="Daum C."/>
            <person name="Ng V."/>
            <person name="Clum A."/>
            <person name="Ohm R."/>
            <person name="Martin F."/>
            <person name="Silar P."/>
            <person name="Natvig D."/>
            <person name="Lalanne C."/>
            <person name="Gautier V."/>
            <person name="Ament-Velasquez S.L."/>
            <person name="Kruys A."/>
            <person name="Hutchinson M.I."/>
            <person name="Powell A.J."/>
            <person name="Barry K."/>
            <person name="Miller A.N."/>
            <person name="Grigoriev I.V."/>
            <person name="Debuchy R."/>
            <person name="Gladieux P."/>
            <person name="Thoren M.H."/>
            <person name="Johannesson H."/>
        </authorList>
    </citation>
    <scope>NUCLEOTIDE SEQUENCE</scope>
    <source>
        <strain evidence="5">CBS 123565</strain>
    </source>
</reference>